<evidence type="ECO:0000256" key="1">
    <source>
        <dbReference type="SAM" id="MobiDB-lite"/>
    </source>
</evidence>
<name>F1SZ02_9APIC</name>
<feature type="chain" id="PRO_5013197974" evidence="2">
    <location>
        <begin position="16"/>
        <end position="426"/>
    </location>
</feature>
<feature type="region of interest" description="Disordered" evidence="1">
    <location>
        <begin position="65"/>
        <end position="98"/>
    </location>
</feature>
<feature type="compositionally biased region" description="Basic and acidic residues" evidence="1">
    <location>
        <begin position="417"/>
        <end position="426"/>
    </location>
</feature>
<proteinExistence type="predicted"/>
<feature type="compositionally biased region" description="Polar residues" evidence="1">
    <location>
        <begin position="68"/>
        <end position="79"/>
    </location>
</feature>
<reference evidence="3" key="1">
    <citation type="journal article" date="2011" name="PLoS ONE">
        <title>Clues to Evolution of the SERA Multigene Family in 18 Plasmodium Species.</title>
        <authorList>
            <person name="Arisue N."/>
            <person name="Kawai S."/>
            <person name="Hirai M."/>
            <person name="Palacpac N.M.Q."/>
            <person name="Jia M."/>
            <person name="Kaneko A."/>
            <person name="Tanabe K."/>
            <person name="Horii T."/>
        </authorList>
    </citation>
    <scope>NUCLEOTIDE SEQUENCE</scope>
    <source>
        <strain evidence="3">CDC</strain>
    </source>
</reference>
<accession>F1SZ02</accession>
<evidence type="ECO:0000313" key="3">
    <source>
        <dbReference type="EMBL" id="BAK08460.1"/>
    </source>
</evidence>
<dbReference type="AlphaFoldDB" id="F1SZ02"/>
<keyword evidence="2" id="KW-0732">Signal</keyword>
<dbReference type="VEuPathDB" id="PlasmoDB:PCOAH_00008610"/>
<organism evidence="3">
    <name type="scientific">Plasmodium coatneyi</name>
    <dbReference type="NCBI Taxonomy" id="208452"/>
    <lineage>
        <taxon>Eukaryota</taxon>
        <taxon>Sar</taxon>
        <taxon>Alveolata</taxon>
        <taxon>Apicomplexa</taxon>
        <taxon>Aconoidasida</taxon>
        <taxon>Haemosporida</taxon>
        <taxon>Plasmodiidae</taxon>
        <taxon>Plasmodium</taxon>
    </lineage>
</organism>
<sequence>MKLLVALLFIPSALLRRNAQGFVYAESTPGGVIWGTASDGYLLTQEDSEQKRIMTKDERADSRLGKYQTGNNRTTTTHGAFSKRREQDEGLGQANHTKVKTQLLKEPIGGKINRMCEAEIAFPFIPPSYISVTTEDSKAGAFRMLTYNKDNALPLTWEVYFPVEPLTATKRNATEAKWYNRALAENNDGPSDDDHDFFPGGIHSEGDEALPPIGKDDLSEEHQLRNSIDHILNWVYRIDKDGRKVLITQEELNNSMKEDLMKYCQLMKQVDTSGTLEVHQMGNEIEVFNNLIELLRKHQDETVSTLRRKLRNPAVCMKNVGEWILKRRGLVLPDSSSSNASEHDANLVADSRWIKCVKSNSIGASTDKYNREEDGMVDWEKLKMRSKHICGFNGGLHSGGERSNGDDPEGSNGKDLCSPKDKEEVE</sequence>
<feature type="region of interest" description="Disordered" evidence="1">
    <location>
        <begin position="393"/>
        <end position="426"/>
    </location>
</feature>
<evidence type="ECO:0000256" key="2">
    <source>
        <dbReference type="SAM" id="SignalP"/>
    </source>
</evidence>
<protein>
    <submittedName>
        <fullName evidence="3">Pco-TSERA1 protein</fullName>
    </submittedName>
</protein>
<dbReference type="EMBL" id="AB576877">
    <property type="protein sequence ID" value="BAK08460.1"/>
    <property type="molecule type" value="Genomic_DNA"/>
</dbReference>
<feature type="signal peptide" evidence="2">
    <location>
        <begin position="1"/>
        <end position="15"/>
    </location>
</feature>
<gene>
    <name evidence="3" type="primary">Pco-TSERA1</name>
</gene>